<dbReference type="EMBL" id="JACMSC010000004">
    <property type="protein sequence ID" value="KAG6523655.1"/>
    <property type="molecule type" value="Genomic_DNA"/>
</dbReference>
<keyword evidence="3" id="KW-1185">Reference proteome</keyword>
<evidence type="ECO:0000256" key="1">
    <source>
        <dbReference type="SAM" id="MobiDB-lite"/>
    </source>
</evidence>
<sequence>MRKGRLMVMSKVKVMKMRMERLGRKVPEVDDDRFSEEGDGEDEFEDDTEGSGRYQVYTTACMAHSPAVNHVCYAIALLCTASYCCQAQDAIQIVANAALCFDNRMVINNCLMSMGINTNGSSGSNGTMSNSTTIEPKPHGKSNATTEKSNATTNSNATTMTLCSSPCYGQMMLTATCMDGILSSFPFYSPGLVQGVQAIVNMSCRGMANSTTNSTTNSTVSHLAEPGKEELLVMAELAGKLATLYVRVQTPNCKVQV</sequence>
<dbReference type="PANTHER" id="PTHR34366">
    <property type="entry name" value="OS07G0289901 PROTEIN-RELATED"/>
    <property type="match status" value="1"/>
</dbReference>
<name>A0A8J5HBX0_ZINOF</name>
<feature type="compositionally biased region" description="Low complexity" evidence="1">
    <location>
        <begin position="121"/>
        <end position="134"/>
    </location>
</feature>
<dbReference type="PANTHER" id="PTHR34366:SF9">
    <property type="entry name" value="OS03G0304200 PROTEIN"/>
    <property type="match status" value="1"/>
</dbReference>
<feature type="region of interest" description="Disordered" evidence="1">
    <location>
        <begin position="26"/>
        <end position="49"/>
    </location>
</feature>
<feature type="compositionally biased region" description="Acidic residues" evidence="1">
    <location>
        <begin position="29"/>
        <end position="49"/>
    </location>
</feature>
<dbReference type="Proteomes" id="UP000734854">
    <property type="component" value="Unassembled WGS sequence"/>
</dbReference>
<dbReference type="AlphaFoldDB" id="A0A8J5HBX0"/>
<gene>
    <name evidence="2" type="ORF">ZIOFF_013520</name>
</gene>
<reference evidence="2 3" key="1">
    <citation type="submission" date="2020-08" db="EMBL/GenBank/DDBJ databases">
        <title>Plant Genome Project.</title>
        <authorList>
            <person name="Zhang R.-G."/>
        </authorList>
    </citation>
    <scope>NUCLEOTIDE SEQUENCE [LARGE SCALE GENOMIC DNA]</scope>
    <source>
        <tissue evidence="2">Rhizome</tissue>
    </source>
</reference>
<accession>A0A8J5HBX0</accession>
<organism evidence="2 3">
    <name type="scientific">Zingiber officinale</name>
    <name type="common">Ginger</name>
    <name type="synonym">Amomum zingiber</name>
    <dbReference type="NCBI Taxonomy" id="94328"/>
    <lineage>
        <taxon>Eukaryota</taxon>
        <taxon>Viridiplantae</taxon>
        <taxon>Streptophyta</taxon>
        <taxon>Embryophyta</taxon>
        <taxon>Tracheophyta</taxon>
        <taxon>Spermatophyta</taxon>
        <taxon>Magnoliopsida</taxon>
        <taxon>Liliopsida</taxon>
        <taxon>Zingiberales</taxon>
        <taxon>Zingiberaceae</taxon>
        <taxon>Zingiber</taxon>
    </lineage>
</organism>
<protein>
    <submittedName>
        <fullName evidence="2">Uncharacterized protein</fullName>
    </submittedName>
</protein>
<proteinExistence type="predicted"/>
<comment type="caution">
    <text evidence="2">The sequence shown here is derived from an EMBL/GenBank/DDBJ whole genome shotgun (WGS) entry which is preliminary data.</text>
</comment>
<evidence type="ECO:0000313" key="3">
    <source>
        <dbReference type="Proteomes" id="UP000734854"/>
    </source>
</evidence>
<evidence type="ECO:0000313" key="2">
    <source>
        <dbReference type="EMBL" id="KAG6523655.1"/>
    </source>
</evidence>
<feature type="region of interest" description="Disordered" evidence="1">
    <location>
        <begin position="121"/>
        <end position="153"/>
    </location>
</feature>
<feature type="compositionally biased region" description="Low complexity" evidence="1">
    <location>
        <begin position="142"/>
        <end position="153"/>
    </location>
</feature>